<gene>
    <name evidence="1" type="ORF">HLPCO_000139</name>
</gene>
<dbReference type="InterPro" id="IPR025613">
    <property type="entry name" value="YlbE"/>
</dbReference>
<name>U2EEW3_9MOLU</name>
<comment type="caution">
    <text evidence="1">The sequence shown here is derived from an EMBL/GenBank/DDBJ whole genome shotgun (WGS) entry which is preliminary data.</text>
</comment>
<evidence type="ECO:0000313" key="2">
    <source>
        <dbReference type="Proteomes" id="UP000005707"/>
    </source>
</evidence>
<dbReference type="InParanoid" id="U2EEW3"/>
<dbReference type="AlphaFoldDB" id="U2EEW3"/>
<protein>
    <submittedName>
        <fullName evidence="1">YlbE-like protein</fullName>
    </submittedName>
</protein>
<organism evidence="1 2">
    <name type="scientific">Haloplasma contractile SSD-17B</name>
    <dbReference type="NCBI Taxonomy" id="1033810"/>
    <lineage>
        <taxon>Bacteria</taxon>
        <taxon>Bacillati</taxon>
        <taxon>Mycoplasmatota</taxon>
        <taxon>Mollicutes</taxon>
        <taxon>Haloplasmatales</taxon>
        <taxon>Haloplasmataceae</taxon>
        <taxon>Haloplasma</taxon>
    </lineage>
</organism>
<keyword evidence="2" id="KW-1185">Reference proteome</keyword>
<dbReference type="RefSeq" id="WP_008826406.1">
    <property type="nucleotide sequence ID" value="NZ_AFNU02000001.1"/>
</dbReference>
<dbReference type="FunCoup" id="U2EEW3">
    <property type="interactions" value="42"/>
</dbReference>
<dbReference type="EMBL" id="AFNU02000001">
    <property type="protein sequence ID" value="ERJ13488.1"/>
    <property type="molecule type" value="Genomic_DNA"/>
</dbReference>
<reference evidence="1 2" key="2">
    <citation type="journal article" date="2013" name="PLoS ONE">
        <title>INDIGO - INtegrated Data Warehouse of MIcrobial GenOmes with Examples from the Red Sea Extremophiles.</title>
        <authorList>
            <person name="Alam I."/>
            <person name="Antunes A."/>
            <person name="Kamau A.A."/>
            <person name="Ba Alawi W."/>
            <person name="Kalkatawi M."/>
            <person name="Stingl U."/>
            <person name="Bajic V.B."/>
        </authorList>
    </citation>
    <scope>NUCLEOTIDE SEQUENCE [LARGE SCALE GENOMIC DNA]</scope>
    <source>
        <strain evidence="1 2">SSD-17B</strain>
    </source>
</reference>
<accession>U2EEW3</accession>
<dbReference type="OrthoDB" id="1646085at2"/>
<sequence>MQKDILDKLYKEDALLFYLRTHPEWYRILERDPSQIKQFEKIAKDEMKLTFHHKINNIKNQMQIMNMMIEYINKSN</sequence>
<reference evidence="1 2" key="1">
    <citation type="journal article" date="2011" name="J. Bacteriol.">
        <title>Genome sequence of Haloplasma contractile, an unusual contractile bacterium from a deep-sea anoxic brine lake.</title>
        <authorList>
            <person name="Antunes A."/>
            <person name="Alam I."/>
            <person name="El Dorry H."/>
            <person name="Siam R."/>
            <person name="Robertson A."/>
            <person name="Bajic V.B."/>
            <person name="Stingl U."/>
        </authorList>
    </citation>
    <scope>NUCLEOTIDE SEQUENCE [LARGE SCALE GENOMIC DNA]</scope>
    <source>
        <strain evidence="1 2">SSD-17B</strain>
    </source>
</reference>
<dbReference type="Pfam" id="PF14003">
    <property type="entry name" value="YlbE"/>
    <property type="match status" value="1"/>
</dbReference>
<evidence type="ECO:0000313" key="1">
    <source>
        <dbReference type="EMBL" id="ERJ13488.1"/>
    </source>
</evidence>
<dbReference type="Proteomes" id="UP000005707">
    <property type="component" value="Unassembled WGS sequence"/>
</dbReference>
<dbReference type="STRING" id="1033810.HLPCO_000139"/>
<proteinExistence type="predicted"/>